<reference evidence="2 3" key="1">
    <citation type="journal article" date="2018" name="PLoS Genet.">
        <title>Population sequencing reveals clonal diversity and ancestral inbreeding in the grapevine cultivar Chardonnay.</title>
        <authorList>
            <person name="Roach M.J."/>
            <person name="Johnson D.L."/>
            <person name="Bohlmann J."/>
            <person name="van Vuuren H.J."/>
            <person name="Jones S.J."/>
            <person name="Pretorius I.S."/>
            <person name="Schmidt S.A."/>
            <person name="Borneman A.R."/>
        </authorList>
    </citation>
    <scope>NUCLEOTIDE SEQUENCE [LARGE SCALE GENOMIC DNA]</scope>
    <source>
        <strain evidence="3">cv. Chardonnay</strain>
        <tissue evidence="2">Leaf</tissue>
    </source>
</reference>
<dbReference type="PROSITE" id="PS50878">
    <property type="entry name" value="RT_POL"/>
    <property type="match status" value="1"/>
</dbReference>
<dbReference type="Pfam" id="PF00078">
    <property type="entry name" value="RVT_1"/>
    <property type="match status" value="1"/>
</dbReference>
<dbReference type="PANTHER" id="PTHR33116">
    <property type="entry name" value="REVERSE TRANSCRIPTASE ZINC-BINDING DOMAIN-CONTAINING PROTEIN-RELATED-RELATED"/>
    <property type="match status" value="1"/>
</dbReference>
<sequence>MISKHKKGFVIDFYGNICYLTTPKMVSSRSQLLKSCYILEINISFSYEGWVKASRGLRQGDPLSPFLFTLVADILSRLMIRAEETGITEGFFVGRDRTRVSLLQFADDTIFFSKASMEHLQNLKIILLVFRQVSSLKINLEKSTISGLPLGGNPKTIGFWDPVVEKISRKLDGWKKAFLSLGRRITLIQAGEGKKDHLIRWEVVSRPKELGGLGFGKTSMRNIALFGKWLWRFPRERSGLWHKVIASIYGTHPNGWDANMVVRWSHRCPWKAIAQVFQEFSPFVRLVVGNGERIRFWEDLW</sequence>
<dbReference type="PANTHER" id="PTHR33116:SF78">
    <property type="entry name" value="OS12G0587133 PROTEIN"/>
    <property type="match status" value="1"/>
</dbReference>
<dbReference type="InterPro" id="IPR000477">
    <property type="entry name" value="RT_dom"/>
</dbReference>
<proteinExistence type="predicted"/>
<evidence type="ECO:0000313" key="3">
    <source>
        <dbReference type="Proteomes" id="UP000288805"/>
    </source>
</evidence>
<evidence type="ECO:0000313" key="2">
    <source>
        <dbReference type="EMBL" id="RVX10730.1"/>
    </source>
</evidence>
<dbReference type="AlphaFoldDB" id="A0A438JP33"/>
<comment type="caution">
    <text evidence="2">The sequence shown here is derived from an EMBL/GenBank/DDBJ whole genome shotgun (WGS) entry which is preliminary data.</text>
</comment>
<evidence type="ECO:0000259" key="1">
    <source>
        <dbReference type="PROSITE" id="PS50878"/>
    </source>
</evidence>
<dbReference type="SUPFAM" id="SSF56672">
    <property type="entry name" value="DNA/RNA polymerases"/>
    <property type="match status" value="1"/>
</dbReference>
<dbReference type="EMBL" id="QGNW01000033">
    <property type="protein sequence ID" value="RVX10730.1"/>
    <property type="molecule type" value="Genomic_DNA"/>
</dbReference>
<gene>
    <name evidence="2" type="primary">AtMg01250_28</name>
    <name evidence="2" type="ORF">CK203_018238</name>
</gene>
<dbReference type="Proteomes" id="UP000288805">
    <property type="component" value="Unassembled WGS sequence"/>
</dbReference>
<organism evidence="2 3">
    <name type="scientific">Vitis vinifera</name>
    <name type="common">Grape</name>
    <dbReference type="NCBI Taxonomy" id="29760"/>
    <lineage>
        <taxon>Eukaryota</taxon>
        <taxon>Viridiplantae</taxon>
        <taxon>Streptophyta</taxon>
        <taxon>Embryophyta</taxon>
        <taxon>Tracheophyta</taxon>
        <taxon>Spermatophyta</taxon>
        <taxon>Magnoliopsida</taxon>
        <taxon>eudicotyledons</taxon>
        <taxon>Gunneridae</taxon>
        <taxon>Pentapetalae</taxon>
        <taxon>rosids</taxon>
        <taxon>Vitales</taxon>
        <taxon>Vitaceae</taxon>
        <taxon>Viteae</taxon>
        <taxon>Vitis</taxon>
    </lineage>
</organism>
<protein>
    <submittedName>
        <fullName evidence="2">Putative mitochondrial protein</fullName>
    </submittedName>
</protein>
<feature type="domain" description="Reverse transcriptase" evidence="1">
    <location>
        <begin position="1"/>
        <end position="185"/>
    </location>
</feature>
<name>A0A438JP33_VITVI</name>
<accession>A0A438JP33</accession>
<dbReference type="InterPro" id="IPR043502">
    <property type="entry name" value="DNA/RNA_pol_sf"/>
</dbReference>